<keyword evidence="2" id="KW-1185">Reference proteome</keyword>
<organism evidence="1 2">
    <name type="scientific">Prevotella pallens</name>
    <dbReference type="NCBI Taxonomy" id="60133"/>
    <lineage>
        <taxon>Bacteria</taxon>
        <taxon>Pseudomonadati</taxon>
        <taxon>Bacteroidota</taxon>
        <taxon>Bacteroidia</taxon>
        <taxon>Bacteroidales</taxon>
        <taxon>Prevotellaceae</taxon>
        <taxon>Prevotella</taxon>
    </lineage>
</organism>
<dbReference type="Proteomes" id="UP000249852">
    <property type="component" value="Unassembled WGS sequence"/>
</dbReference>
<evidence type="ECO:0000313" key="1">
    <source>
        <dbReference type="EMBL" id="RAS42377.1"/>
    </source>
</evidence>
<evidence type="ECO:0000313" key="2">
    <source>
        <dbReference type="Proteomes" id="UP000249852"/>
    </source>
</evidence>
<accession>A0ABX9DN56</accession>
<proteinExistence type="predicted"/>
<protein>
    <submittedName>
        <fullName evidence="1">Uncharacterized protein</fullName>
    </submittedName>
</protein>
<gene>
    <name evidence="1" type="ORF">BC673_1309</name>
</gene>
<reference evidence="1 2" key="1">
    <citation type="submission" date="2018-06" db="EMBL/GenBank/DDBJ databases">
        <title>Genomic Encyclopedia of Archaeal and Bacterial Type Strains, Phase II (KMG-II): from individual species to whole genera.</title>
        <authorList>
            <person name="Goeker M."/>
        </authorList>
    </citation>
    <scope>NUCLEOTIDE SEQUENCE [LARGE SCALE GENOMIC DNA]</scope>
    <source>
        <strain evidence="1 2">DSM 18710</strain>
    </source>
</reference>
<name>A0ABX9DN56_9BACT</name>
<sequence>MILVGSYTQCVTGVLSPQKQLQSESLAKQFNTLSYIQLYQNARILEMIPAESQKIPTESQNKERGFWKQNPLLRLKILTCNLISTFSGVYG</sequence>
<comment type="caution">
    <text evidence="1">The sequence shown here is derived from an EMBL/GenBank/DDBJ whole genome shotgun (WGS) entry which is preliminary data.</text>
</comment>
<dbReference type="EMBL" id="QLTQ01000030">
    <property type="protein sequence ID" value="RAS42377.1"/>
    <property type="molecule type" value="Genomic_DNA"/>
</dbReference>